<feature type="region of interest" description="Disordered" evidence="1">
    <location>
        <begin position="139"/>
        <end position="190"/>
    </location>
</feature>
<accession>A0A448X2N6</accession>
<feature type="region of interest" description="Disordered" evidence="1">
    <location>
        <begin position="81"/>
        <end position="114"/>
    </location>
</feature>
<protein>
    <submittedName>
        <fullName evidence="2">Uncharacterized protein</fullName>
    </submittedName>
</protein>
<evidence type="ECO:0000313" key="2">
    <source>
        <dbReference type="EMBL" id="VEL26627.1"/>
    </source>
</evidence>
<dbReference type="EMBL" id="CAAALY010081615">
    <property type="protein sequence ID" value="VEL26627.1"/>
    <property type="molecule type" value="Genomic_DNA"/>
</dbReference>
<name>A0A448X2N6_9PLAT</name>
<organism evidence="2 3">
    <name type="scientific">Protopolystoma xenopodis</name>
    <dbReference type="NCBI Taxonomy" id="117903"/>
    <lineage>
        <taxon>Eukaryota</taxon>
        <taxon>Metazoa</taxon>
        <taxon>Spiralia</taxon>
        <taxon>Lophotrochozoa</taxon>
        <taxon>Platyhelminthes</taxon>
        <taxon>Monogenea</taxon>
        <taxon>Polyopisthocotylea</taxon>
        <taxon>Polystomatidea</taxon>
        <taxon>Polystomatidae</taxon>
        <taxon>Protopolystoma</taxon>
    </lineage>
</organism>
<evidence type="ECO:0000313" key="3">
    <source>
        <dbReference type="Proteomes" id="UP000784294"/>
    </source>
</evidence>
<proteinExistence type="predicted"/>
<comment type="caution">
    <text evidence="2">The sequence shown here is derived from an EMBL/GenBank/DDBJ whole genome shotgun (WGS) entry which is preliminary data.</text>
</comment>
<dbReference type="Proteomes" id="UP000784294">
    <property type="component" value="Unassembled WGS sequence"/>
</dbReference>
<sequence>MAEKCFPPSVTTLPVIDLPHLPRAPQINMAITLNNLVLTEHENKEMPSSTISNVVSQYSDSSDRFVFDFYRSQSYVDRVLLSQDRDRNRPRPNKLGSNPRLTNSQEESEDIEYDDELFRSTGYVISRPNCGIIEEAASSDCDSDNYNNENGEDSDSNDEFNWRNDYPEEDLSDSDRSTNSDSDSSEGYQR</sequence>
<keyword evidence="3" id="KW-1185">Reference proteome</keyword>
<feature type="compositionally biased region" description="Polar residues" evidence="1">
    <location>
        <begin position="95"/>
        <end position="105"/>
    </location>
</feature>
<reference evidence="2" key="1">
    <citation type="submission" date="2018-11" db="EMBL/GenBank/DDBJ databases">
        <authorList>
            <consortium name="Pathogen Informatics"/>
        </authorList>
    </citation>
    <scope>NUCLEOTIDE SEQUENCE</scope>
</reference>
<feature type="non-terminal residue" evidence="2">
    <location>
        <position position="190"/>
    </location>
</feature>
<gene>
    <name evidence="2" type="ORF">PXEA_LOCUS20067</name>
</gene>
<dbReference type="AlphaFoldDB" id="A0A448X2N6"/>
<evidence type="ECO:0000256" key="1">
    <source>
        <dbReference type="SAM" id="MobiDB-lite"/>
    </source>
</evidence>